<dbReference type="InterPro" id="IPR008271">
    <property type="entry name" value="Ser/Thr_kinase_AS"/>
</dbReference>
<feature type="domain" description="Protein kinase" evidence="1">
    <location>
        <begin position="123"/>
        <end position="501"/>
    </location>
</feature>
<name>A0ABR4BQM3_9HELO</name>
<proteinExistence type="predicted"/>
<evidence type="ECO:0000313" key="3">
    <source>
        <dbReference type="Proteomes" id="UP001595075"/>
    </source>
</evidence>
<gene>
    <name evidence="2" type="ORF">VTL71DRAFT_9850</name>
</gene>
<dbReference type="PROSITE" id="PS00108">
    <property type="entry name" value="PROTEIN_KINASE_ST"/>
    <property type="match status" value="1"/>
</dbReference>
<accession>A0ABR4BQM3</accession>
<comment type="caution">
    <text evidence="2">The sequence shown here is derived from an EMBL/GenBank/DDBJ whole genome shotgun (WGS) entry which is preliminary data.</text>
</comment>
<dbReference type="InterPro" id="IPR000719">
    <property type="entry name" value="Prot_kinase_dom"/>
</dbReference>
<dbReference type="PROSITE" id="PS50011">
    <property type="entry name" value="PROTEIN_KINASE_DOM"/>
    <property type="match status" value="1"/>
</dbReference>
<dbReference type="SUPFAM" id="SSF56112">
    <property type="entry name" value="Protein kinase-like (PK-like)"/>
    <property type="match status" value="1"/>
</dbReference>
<organism evidence="2 3">
    <name type="scientific">Oculimacula yallundae</name>
    <dbReference type="NCBI Taxonomy" id="86028"/>
    <lineage>
        <taxon>Eukaryota</taxon>
        <taxon>Fungi</taxon>
        <taxon>Dikarya</taxon>
        <taxon>Ascomycota</taxon>
        <taxon>Pezizomycotina</taxon>
        <taxon>Leotiomycetes</taxon>
        <taxon>Helotiales</taxon>
        <taxon>Ploettnerulaceae</taxon>
        <taxon>Oculimacula</taxon>
    </lineage>
</organism>
<dbReference type="InterPro" id="IPR053083">
    <property type="entry name" value="TF_kinase-domain_protein"/>
</dbReference>
<dbReference type="Gene3D" id="1.10.510.10">
    <property type="entry name" value="Transferase(Phosphotransferase) domain 1"/>
    <property type="match status" value="1"/>
</dbReference>
<reference evidence="2 3" key="1">
    <citation type="journal article" date="2024" name="Commun. Biol.">
        <title>Comparative genomic analysis of thermophilic fungi reveals convergent evolutionary adaptations and gene losses.</title>
        <authorList>
            <person name="Steindorff A.S."/>
            <person name="Aguilar-Pontes M.V."/>
            <person name="Robinson A.J."/>
            <person name="Andreopoulos B."/>
            <person name="LaButti K."/>
            <person name="Kuo A."/>
            <person name="Mondo S."/>
            <person name="Riley R."/>
            <person name="Otillar R."/>
            <person name="Haridas S."/>
            <person name="Lipzen A."/>
            <person name="Grimwood J."/>
            <person name="Schmutz J."/>
            <person name="Clum A."/>
            <person name="Reid I.D."/>
            <person name="Moisan M.C."/>
            <person name="Butler G."/>
            <person name="Nguyen T.T.M."/>
            <person name="Dewar K."/>
            <person name="Conant G."/>
            <person name="Drula E."/>
            <person name="Henrissat B."/>
            <person name="Hansel C."/>
            <person name="Singer S."/>
            <person name="Hutchinson M.I."/>
            <person name="de Vries R.P."/>
            <person name="Natvig D.O."/>
            <person name="Powell A.J."/>
            <person name="Tsang A."/>
            <person name="Grigoriev I.V."/>
        </authorList>
    </citation>
    <scope>NUCLEOTIDE SEQUENCE [LARGE SCALE GENOMIC DNA]</scope>
    <source>
        <strain evidence="2 3">CBS 494.80</strain>
    </source>
</reference>
<evidence type="ECO:0000259" key="1">
    <source>
        <dbReference type="PROSITE" id="PS50011"/>
    </source>
</evidence>
<protein>
    <recommendedName>
        <fullName evidence="1">Protein kinase domain-containing protein</fullName>
    </recommendedName>
</protein>
<dbReference type="SMART" id="SM00220">
    <property type="entry name" value="S_TKc"/>
    <property type="match status" value="1"/>
</dbReference>
<dbReference type="PANTHER" id="PTHR44305">
    <property type="entry name" value="SI:DKEY-192D15.2-RELATED"/>
    <property type="match status" value="1"/>
</dbReference>
<keyword evidence="3" id="KW-1185">Reference proteome</keyword>
<sequence length="501" mass="54872">MAGVAPATQGVAGWSGPFYRAYKFWDGMNDYPFPPPPRFPAPAARTNAAIQLDYIATQAIPYSQAPPTVPAIVIPLPAVPRAFRRPPGRPDAVTKLTYTISQDEQAFLTATNRPRGVGPTANWAAVKLLGSGTGGAAALWEWSAPVGVVAPAQTKLVVKTASNPRRPLTTEGRLMVLVGLSLSDHVTRLLVAPQLLTPAMCVARGLPAVWNNRTMQLVMEYCPHSSLADLHDSRKRRRIRFEEYTLWNIFECLVDGCSVLEYGTELVYNTLTQQATTPPLYVPAANPMTVVHRDLKPANIVFIGTRSASHVHVPVFKIGDFGAAEEWNKTFAADVGLWPPQTYAANHAQFRVPGPPEAHLPYTPPHAIHGAAPPGRLYGTQLRNQPGLSNVLKDTIHECLYEMPLDRATLLTLKTRIRTEINAMVLNPAIRPEGTQDLEIDETVSIAQNALAAYAVVGLPCTALLRHRDGSPPCGNNVVTRANNPRPRCQHHWDLREFPRN</sequence>
<dbReference type="InterPro" id="IPR011009">
    <property type="entry name" value="Kinase-like_dom_sf"/>
</dbReference>
<evidence type="ECO:0000313" key="2">
    <source>
        <dbReference type="EMBL" id="KAL2060028.1"/>
    </source>
</evidence>
<dbReference type="Proteomes" id="UP001595075">
    <property type="component" value="Unassembled WGS sequence"/>
</dbReference>
<dbReference type="EMBL" id="JAZHXI010000024">
    <property type="protein sequence ID" value="KAL2060028.1"/>
    <property type="molecule type" value="Genomic_DNA"/>
</dbReference>